<dbReference type="Proteomes" id="UP000050490">
    <property type="component" value="Unassembled WGS sequence"/>
</dbReference>
<proteinExistence type="predicted"/>
<evidence type="ECO:0000313" key="4">
    <source>
        <dbReference type="Proteomes" id="UP000050490"/>
    </source>
</evidence>
<dbReference type="Proteomes" id="UP000272627">
    <property type="component" value="Unassembled WGS sequence"/>
</dbReference>
<sequence length="96" mass="10767">MMNEFLDRQVSVLHRLVSDYRDGVLNLNSLIQGVEGVRAIIDSEEWAEAVFPLISLMEEINGVALDAGRHLTVDEKKLIDSSLIELDAIISRLSLF</sequence>
<dbReference type="Proteomes" id="UP000275613">
    <property type="component" value="Unassembled WGS sequence"/>
</dbReference>
<evidence type="ECO:0000313" key="2">
    <source>
        <dbReference type="EMBL" id="RMM00444.1"/>
    </source>
</evidence>
<name>A0A0P9QVX9_PSEA0</name>
<dbReference type="EMBL" id="RBPV01000189">
    <property type="protein sequence ID" value="RMO60339.1"/>
    <property type="molecule type" value="Genomic_DNA"/>
</dbReference>
<dbReference type="PATRIC" id="fig|129137.4.peg.2771"/>
<dbReference type="EMBL" id="RBOA01000215">
    <property type="protein sequence ID" value="RMM00444.1"/>
    <property type="molecule type" value="Genomic_DNA"/>
</dbReference>
<evidence type="ECO:0000313" key="6">
    <source>
        <dbReference type="Proteomes" id="UP000275613"/>
    </source>
</evidence>
<reference evidence="1 4" key="1">
    <citation type="submission" date="2015-09" db="EMBL/GenBank/DDBJ databases">
        <title>Genome announcement of multiple Pseudomonas syringae strains.</title>
        <authorList>
            <person name="Thakur S."/>
            <person name="Wang P.W."/>
            <person name="Gong Y."/>
            <person name="Weir B.S."/>
            <person name="Guttman D.S."/>
        </authorList>
    </citation>
    <scope>NUCLEOTIDE SEQUENCE [LARGE SCALE GENOMIC DNA]</scope>
    <source>
        <strain evidence="1 4">ICMP4455</strain>
    </source>
</reference>
<accession>A0A0P9QVX9</accession>
<reference evidence="5 6" key="2">
    <citation type="submission" date="2018-08" db="EMBL/GenBank/DDBJ databases">
        <title>Recombination of ecologically and evolutionarily significant loci maintains genetic cohesion in the Pseudomonas syringae species complex.</title>
        <authorList>
            <person name="Dillon M."/>
            <person name="Thakur S."/>
            <person name="Almeida R.N.D."/>
            <person name="Weir B.S."/>
            <person name="Guttman D.S."/>
        </authorList>
    </citation>
    <scope>NUCLEOTIDE SEQUENCE [LARGE SCALE GENOMIC DNA]</scope>
    <source>
        <strain evidence="3 6">ICMP 4316</strain>
        <strain evidence="2 5">ICMP 8636</strain>
    </source>
</reference>
<dbReference type="EMBL" id="LJQI01000007">
    <property type="protein sequence ID" value="KPX38802.1"/>
    <property type="molecule type" value="Genomic_DNA"/>
</dbReference>
<evidence type="ECO:0000313" key="3">
    <source>
        <dbReference type="EMBL" id="RMO60339.1"/>
    </source>
</evidence>
<dbReference type="AlphaFoldDB" id="A0A0P9QVX9"/>
<evidence type="ECO:0000313" key="5">
    <source>
        <dbReference type="Proteomes" id="UP000272627"/>
    </source>
</evidence>
<comment type="caution">
    <text evidence="1">The sequence shown here is derived from an EMBL/GenBank/DDBJ whole genome shotgun (WGS) entry which is preliminary data.</text>
</comment>
<organism evidence="1 4">
    <name type="scientific">Pseudomonas amygdali pv. eriobotryae</name>
    <dbReference type="NCBI Taxonomy" id="129137"/>
    <lineage>
        <taxon>Bacteria</taxon>
        <taxon>Pseudomonadati</taxon>
        <taxon>Pseudomonadota</taxon>
        <taxon>Gammaproteobacteria</taxon>
        <taxon>Pseudomonadales</taxon>
        <taxon>Pseudomonadaceae</taxon>
        <taxon>Pseudomonas</taxon>
        <taxon>Pseudomonas amygdali</taxon>
    </lineage>
</organism>
<protein>
    <submittedName>
        <fullName evidence="1">Uncharacterized protein</fullName>
    </submittedName>
</protein>
<gene>
    <name evidence="1" type="ORF">ALO70_01923</name>
    <name evidence="3" type="ORF">ALQ39_00131</name>
    <name evidence="2" type="ORF">ALQ86_01794</name>
</gene>
<evidence type="ECO:0000313" key="1">
    <source>
        <dbReference type="EMBL" id="KPX38802.1"/>
    </source>
</evidence>